<dbReference type="SMART" id="SM00240">
    <property type="entry name" value="FHA"/>
    <property type="match status" value="1"/>
</dbReference>
<dbReference type="Gene3D" id="3.30.200.20">
    <property type="entry name" value="Phosphorylase Kinase, domain 1"/>
    <property type="match status" value="1"/>
</dbReference>
<feature type="domain" description="Protein kinase" evidence="6">
    <location>
        <begin position="171"/>
        <end position="459"/>
    </location>
</feature>
<dbReference type="InterPro" id="IPR008271">
    <property type="entry name" value="Ser/Thr_kinase_AS"/>
</dbReference>
<gene>
    <name evidence="7" type="ORF">DEBR0S1_18514G</name>
</gene>
<evidence type="ECO:0000256" key="4">
    <source>
        <dbReference type="PROSITE-ProRule" id="PRU10141"/>
    </source>
</evidence>
<comment type="similarity">
    <text evidence="1">Belongs to the protein kinase superfamily. CAMK Ser/Thr protein kinase family. CHEK2 subfamily.</text>
</comment>
<dbReference type="InterPro" id="IPR000253">
    <property type="entry name" value="FHA_dom"/>
</dbReference>
<dbReference type="AlphaFoldDB" id="A0A7D9CWQ6"/>
<accession>A0A7D9CWQ6</accession>
<keyword evidence="8" id="KW-1185">Reference proteome</keyword>
<dbReference type="Proteomes" id="UP000478008">
    <property type="component" value="Unassembled WGS sequence"/>
</dbReference>
<dbReference type="Pfam" id="PF00069">
    <property type="entry name" value="Pkinase"/>
    <property type="match status" value="1"/>
</dbReference>
<dbReference type="GO" id="GO:0004672">
    <property type="term" value="F:protein kinase activity"/>
    <property type="evidence" value="ECO:0007669"/>
    <property type="project" value="InterPro"/>
</dbReference>
<evidence type="ECO:0000256" key="2">
    <source>
        <dbReference type="ARBA" id="ARBA00022741"/>
    </source>
</evidence>
<dbReference type="PROSITE" id="PS50011">
    <property type="entry name" value="PROTEIN_KINASE_DOM"/>
    <property type="match status" value="1"/>
</dbReference>
<proteinExistence type="inferred from homology"/>
<evidence type="ECO:0000313" key="7">
    <source>
        <dbReference type="EMBL" id="VUG16510.1"/>
    </source>
</evidence>
<dbReference type="InterPro" id="IPR017441">
    <property type="entry name" value="Protein_kinase_ATP_BS"/>
</dbReference>
<dbReference type="Gene3D" id="2.60.200.20">
    <property type="match status" value="1"/>
</dbReference>
<dbReference type="PROSITE" id="PS50006">
    <property type="entry name" value="FHA_DOMAIN"/>
    <property type="match status" value="1"/>
</dbReference>
<dbReference type="SUPFAM" id="SSF56112">
    <property type="entry name" value="Protein kinase-like (PK-like)"/>
    <property type="match status" value="1"/>
</dbReference>
<organism evidence="7 8">
    <name type="scientific">Dekkera bruxellensis</name>
    <name type="common">Brettanomyces custersii</name>
    <dbReference type="NCBI Taxonomy" id="5007"/>
    <lineage>
        <taxon>Eukaryota</taxon>
        <taxon>Fungi</taxon>
        <taxon>Dikarya</taxon>
        <taxon>Ascomycota</taxon>
        <taxon>Saccharomycotina</taxon>
        <taxon>Pichiomycetes</taxon>
        <taxon>Pichiales</taxon>
        <taxon>Pichiaceae</taxon>
        <taxon>Brettanomyces</taxon>
    </lineage>
</organism>
<dbReference type="CDD" id="cd05117">
    <property type="entry name" value="STKc_CAMK"/>
    <property type="match status" value="1"/>
</dbReference>
<dbReference type="PROSITE" id="PS00108">
    <property type="entry name" value="PROTEIN_KINASE_ST"/>
    <property type="match status" value="1"/>
</dbReference>
<dbReference type="PANTHER" id="PTHR24347">
    <property type="entry name" value="SERINE/THREONINE-PROTEIN KINASE"/>
    <property type="match status" value="1"/>
</dbReference>
<evidence type="ECO:0000259" key="6">
    <source>
        <dbReference type="PROSITE" id="PS50011"/>
    </source>
</evidence>
<reference evidence="7 8" key="1">
    <citation type="submission" date="2019-07" db="EMBL/GenBank/DDBJ databases">
        <authorList>
            <person name="Friedrich A."/>
            <person name="Schacherer J."/>
        </authorList>
    </citation>
    <scope>NUCLEOTIDE SEQUENCE [LARGE SCALE GENOMIC DNA]</scope>
</reference>
<evidence type="ECO:0000313" key="8">
    <source>
        <dbReference type="Proteomes" id="UP000478008"/>
    </source>
</evidence>
<dbReference type="InterPro" id="IPR008984">
    <property type="entry name" value="SMAD_FHA_dom_sf"/>
</dbReference>
<feature type="binding site" evidence="4">
    <location>
        <position position="200"/>
    </location>
    <ligand>
        <name>ATP</name>
        <dbReference type="ChEBI" id="CHEBI:30616"/>
    </ligand>
</feature>
<evidence type="ECO:0000259" key="5">
    <source>
        <dbReference type="PROSITE" id="PS50006"/>
    </source>
</evidence>
<dbReference type="GO" id="GO:0030447">
    <property type="term" value="P:filamentous growth"/>
    <property type="evidence" value="ECO:0007669"/>
    <property type="project" value="UniProtKB-ARBA"/>
</dbReference>
<evidence type="ECO:0000256" key="3">
    <source>
        <dbReference type="ARBA" id="ARBA00022840"/>
    </source>
</evidence>
<dbReference type="Gene3D" id="1.10.510.10">
    <property type="entry name" value="Transferase(Phosphotransferase) domain 1"/>
    <property type="match status" value="1"/>
</dbReference>
<dbReference type="FunFam" id="1.10.510.10:FF:000571">
    <property type="entry name" value="Maternal embryonic leucine zipper kinase"/>
    <property type="match status" value="1"/>
</dbReference>
<dbReference type="InterPro" id="IPR011009">
    <property type="entry name" value="Kinase-like_dom_sf"/>
</dbReference>
<keyword evidence="2 4" id="KW-0547">Nucleotide-binding</keyword>
<dbReference type="SUPFAM" id="SSF49879">
    <property type="entry name" value="SMAD/FHA domain"/>
    <property type="match status" value="1"/>
</dbReference>
<name>A0A7D9CWQ6_DEKBR</name>
<dbReference type="PROSITE" id="PS00107">
    <property type="entry name" value="PROTEIN_KINASE_ATP"/>
    <property type="match status" value="1"/>
</dbReference>
<dbReference type="Pfam" id="PF00498">
    <property type="entry name" value="FHA"/>
    <property type="match status" value="1"/>
</dbReference>
<sequence length="554" mass="61532">MSEIARLNRKRSLAESVERNGENLSDWNRNCPGARAKRHEAKTPQDLLEREAKAAAILFSLDSTTCGNLLIPRGKGVLIGRSRKCDIVVEPPDCSSKHCQIGSSDVGGRQAVFVKDMSTNGTFVNGTLVGKGNTCLLRDGDRISFAASCEFITKYNKKASRAGKSFFDKYILSNKVLGTGHYAQVKEAVCRETGKVCAVKIFNPRKHTLGAASKIQTNEAADEVNLDRELDILTKLDHRNVVGFYGTYLEPVSRDSVTTYLVLEEVNGGELFKRIVSKGKLRQDETKNIMCQLLTGLRYLHSMGVVHRDLKPENILLEVISGPQAAPWDAGERSVRVKIADFGLAKFIGNFSFTNTLCGTPAYVAPEVLVNQQNRHYNRAVDMWSVGVLLYVCLCGFPPFSEELGPPSMRQQIIEARYAFFSPYWDEIADDALDLISRLLVADPNRRLSVEQALHHPWLRDCAESLELAHAQAEVRAEATAPVPAPAQAPVRDEMLDLRAKQLSIRIPASSRGYSCGPITLKQRVESGMDDEMIARTFCHYKDDNTDQSDSMME</sequence>
<keyword evidence="3 4" id="KW-0067">ATP-binding</keyword>
<feature type="domain" description="FHA" evidence="5">
    <location>
        <begin position="77"/>
        <end position="129"/>
    </location>
</feature>
<protein>
    <submittedName>
        <fullName evidence="7">DEBR0S1_18514g1_1</fullName>
    </submittedName>
</protein>
<dbReference type="GO" id="GO:0005524">
    <property type="term" value="F:ATP binding"/>
    <property type="evidence" value="ECO:0007669"/>
    <property type="project" value="UniProtKB-UniRule"/>
</dbReference>
<evidence type="ECO:0000256" key="1">
    <source>
        <dbReference type="ARBA" id="ARBA00005575"/>
    </source>
</evidence>
<dbReference type="EMBL" id="CABFWN010000001">
    <property type="protein sequence ID" value="VUG16510.1"/>
    <property type="molecule type" value="Genomic_DNA"/>
</dbReference>
<dbReference type="SMART" id="SM00220">
    <property type="entry name" value="S_TKc"/>
    <property type="match status" value="1"/>
</dbReference>
<dbReference type="InterPro" id="IPR000719">
    <property type="entry name" value="Prot_kinase_dom"/>
</dbReference>